<dbReference type="EMBL" id="CP023406">
    <property type="protein sequence ID" value="ATD67298.1"/>
    <property type="molecule type" value="Genomic_DNA"/>
</dbReference>
<dbReference type="OrthoDB" id="109585at2"/>
<protein>
    <submittedName>
        <fullName evidence="4">Thioredoxin reductase</fullName>
    </submittedName>
</protein>
<dbReference type="KEGG" id="lum:CNR27_07470"/>
<dbReference type="InterPro" id="IPR023753">
    <property type="entry name" value="FAD/NAD-binding_dom"/>
</dbReference>
<sequence>MDHTSEPWECIVVGAGPAGLSAALYLARFRRRVLVLHDGMSRAMRIPLTRNAPGFPEGIAGPDLIGRMLEHCERYGAQIREAEVVEARRHEGTFELRTADGTLHHGRALVLATGLHMGQIPLPHDEHEAAIAAGVLRYCPICDGIEHTGTRIAVLGSDRHGAAEALFLRQFSEQVVLLPCQYAGLDADAHAQLTAAGIRVLAAPVVRYAPQADRFDLYLEGRDEPHAFDVVYPALGSQHRNELAQMLGIAIDAHGCTDVASPLGTEVPGVYCAGDIVDGLDQISVAMGHGAVAATRAHNWLRAEDGHVLPAR</sequence>
<evidence type="ECO:0000313" key="4">
    <source>
        <dbReference type="EMBL" id="ATD67298.1"/>
    </source>
</evidence>
<dbReference type="Gene3D" id="3.50.50.60">
    <property type="entry name" value="FAD/NAD(P)-binding domain"/>
    <property type="match status" value="2"/>
</dbReference>
<dbReference type="RefSeq" id="WP_096297620.1">
    <property type="nucleotide sequence ID" value="NZ_CP023406.1"/>
</dbReference>
<evidence type="ECO:0000259" key="3">
    <source>
        <dbReference type="Pfam" id="PF07992"/>
    </source>
</evidence>
<keyword evidence="1" id="KW-0285">Flavoprotein</keyword>
<evidence type="ECO:0000256" key="2">
    <source>
        <dbReference type="ARBA" id="ARBA00023002"/>
    </source>
</evidence>
<evidence type="ECO:0000256" key="1">
    <source>
        <dbReference type="ARBA" id="ARBA00022630"/>
    </source>
</evidence>
<feature type="domain" description="FAD/NAD(P)-binding" evidence="3">
    <location>
        <begin position="10"/>
        <end position="290"/>
    </location>
</feature>
<evidence type="ECO:0000313" key="5">
    <source>
        <dbReference type="Proteomes" id="UP000218968"/>
    </source>
</evidence>
<proteinExistence type="predicted"/>
<gene>
    <name evidence="4" type="ORF">CNR27_07470</name>
</gene>
<accession>A0A290XE55</accession>
<dbReference type="SUPFAM" id="SSF51905">
    <property type="entry name" value="FAD/NAD(P)-binding domain"/>
    <property type="match status" value="2"/>
</dbReference>
<organism evidence="4 5">
    <name type="scientific">Luteimonas chenhongjianii</name>
    <dbReference type="NCBI Taxonomy" id="2006110"/>
    <lineage>
        <taxon>Bacteria</taxon>
        <taxon>Pseudomonadati</taxon>
        <taxon>Pseudomonadota</taxon>
        <taxon>Gammaproteobacteria</taxon>
        <taxon>Lysobacterales</taxon>
        <taxon>Lysobacteraceae</taxon>
        <taxon>Luteimonas</taxon>
    </lineage>
</organism>
<dbReference type="AlphaFoldDB" id="A0A290XE55"/>
<keyword evidence="5" id="KW-1185">Reference proteome</keyword>
<dbReference type="GO" id="GO:0016491">
    <property type="term" value="F:oxidoreductase activity"/>
    <property type="evidence" value="ECO:0007669"/>
    <property type="project" value="UniProtKB-KW"/>
</dbReference>
<dbReference type="Proteomes" id="UP000218968">
    <property type="component" value="Chromosome"/>
</dbReference>
<dbReference type="InterPro" id="IPR036188">
    <property type="entry name" value="FAD/NAD-bd_sf"/>
</dbReference>
<reference evidence="5" key="1">
    <citation type="submission" date="2017-09" db="EMBL/GenBank/DDBJ databases">
        <title>Luteimonas liuhanmingii sp.nov., isolated from the intestinal contents of Tibetan Plateau Pika in Yushu, Qinghai Province, China.</title>
        <authorList>
            <person name="Gui Z."/>
        </authorList>
    </citation>
    <scope>NUCLEOTIDE SEQUENCE [LARGE SCALE GENOMIC DNA]</scope>
    <source>
        <strain evidence="5">100111</strain>
    </source>
</reference>
<dbReference type="Pfam" id="PF07992">
    <property type="entry name" value="Pyr_redox_2"/>
    <property type="match status" value="1"/>
</dbReference>
<dbReference type="PRINTS" id="PR00469">
    <property type="entry name" value="PNDRDTASEII"/>
</dbReference>
<dbReference type="InterPro" id="IPR050097">
    <property type="entry name" value="Ferredoxin-NADP_redctase_2"/>
</dbReference>
<dbReference type="PRINTS" id="PR00368">
    <property type="entry name" value="FADPNR"/>
</dbReference>
<keyword evidence="2" id="KW-0560">Oxidoreductase</keyword>
<dbReference type="PANTHER" id="PTHR48105">
    <property type="entry name" value="THIOREDOXIN REDUCTASE 1-RELATED-RELATED"/>
    <property type="match status" value="1"/>
</dbReference>
<name>A0A290XE55_9GAMM</name>